<name>A0ACC2DYG4_DIPCM</name>
<evidence type="ECO:0000313" key="2">
    <source>
        <dbReference type="Proteomes" id="UP001162992"/>
    </source>
</evidence>
<protein>
    <submittedName>
        <fullName evidence="1">Uncharacterized protein</fullName>
    </submittedName>
</protein>
<dbReference type="Proteomes" id="UP001162992">
    <property type="component" value="Chromosome 4"/>
</dbReference>
<keyword evidence="2" id="KW-1185">Reference proteome</keyword>
<comment type="caution">
    <text evidence="1">The sequence shown here is derived from an EMBL/GenBank/DDBJ whole genome shotgun (WGS) entry which is preliminary data.</text>
</comment>
<evidence type="ECO:0000313" key="1">
    <source>
        <dbReference type="EMBL" id="KAJ7559145.1"/>
    </source>
</evidence>
<organism evidence="1 2">
    <name type="scientific">Diphasiastrum complanatum</name>
    <name type="common">Issler's clubmoss</name>
    <name type="synonym">Lycopodium complanatum</name>
    <dbReference type="NCBI Taxonomy" id="34168"/>
    <lineage>
        <taxon>Eukaryota</taxon>
        <taxon>Viridiplantae</taxon>
        <taxon>Streptophyta</taxon>
        <taxon>Embryophyta</taxon>
        <taxon>Tracheophyta</taxon>
        <taxon>Lycopodiopsida</taxon>
        <taxon>Lycopodiales</taxon>
        <taxon>Lycopodiaceae</taxon>
        <taxon>Lycopodioideae</taxon>
        <taxon>Diphasiastrum</taxon>
    </lineage>
</organism>
<reference evidence="2" key="1">
    <citation type="journal article" date="2024" name="Proc. Natl. Acad. Sci. U.S.A.">
        <title>Extraordinary preservation of gene collinearity over three hundred million years revealed in homosporous lycophytes.</title>
        <authorList>
            <person name="Li C."/>
            <person name="Wickell D."/>
            <person name="Kuo L.Y."/>
            <person name="Chen X."/>
            <person name="Nie B."/>
            <person name="Liao X."/>
            <person name="Peng D."/>
            <person name="Ji J."/>
            <person name="Jenkins J."/>
            <person name="Williams M."/>
            <person name="Shu S."/>
            <person name="Plott C."/>
            <person name="Barry K."/>
            <person name="Rajasekar S."/>
            <person name="Grimwood J."/>
            <person name="Han X."/>
            <person name="Sun S."/>
            <person name="Hou Z."/>
            <person name="He W."/>
            <person name="Dai G."/>
            <person name="Sun C."/>
            <person name="Schmutz J."/>
            <person name="Leebens-Mack J.H."/>
            <person name="Li F.W."/>
            <person name="Wang L."/>
        </authorList>
    </citation>
    <scope>NUCLEOTIDE SEQUENCE [LARGE SCALE GENOMIC DNA]</scope>
    <source>
        <strain evidence="2">cv. PW_Plant_1</strain>
    </source>
</reference>
<dbReference type="EMBL" id="CM055095">
    <property type="protein sequence ID" value="KAJ7559145.1"/>
    <property type="molecule type" value="Genomic_DNA"/>
</dbReference>
<sequence length="143" mass="16174">MSDPSSGFYLWEELARSTVPVDSWDLCEVLLSKDANYPGWLLLVPRRANATEIIHLSDEEQIQLIQEISKASKLLQKVFNPDKLNVAAIGNVVAQLHIHVVPRFKTDIAWPGPIWGAYPAKEFQNDEHSVLVTKLKSAIEEFH</sequence>
<accession>A0ACC2DYG4</accession>
<gene>
    <name evidence="1" type="ORF">O6H91_04G072300</name>
</gene>
<proteinExistence type="predicted"/>